<comment type="similarity">
    <text evidence="1 3">Belongs to the DapA family.</text>
</comment>
<dbReference type="InterPro" id="IPR013785">
    <property type="entry name" value="Aldolase_TIM"/>
</dbReference>
<dbReference type="Gene3D" id="3.20.20.70">
    <property type="entry name" value="Aldolase class I"/>
    <property type="match status" value="1"/>
</dbReference>
<accession>A0A9X1YBG6</accession>
<proteinExistence type="inferred from homology"/>
<dbReference type="InterPro" id="IPR002220">
    <property type="entry name" value="DapA-like"/>
</dbReference>
<name>A0A9X1YBG6_9PROT</name>
<dbReference type="EMBL" id="JALPRX010000104">
    <property type="protein sequence ID" value="MCK8787053.1"/>
    <property type="molecule type" value="Genomic_DNA"/>
</dbReference>
<gene>
    <name evidence="4" type="ORF">M0638_22005</name>
</gene>
<protein>
    <submittedName>
        <fullName evidence="4">Dihydrodipicolinate synthase family protein</fullName>
    </submittedName>
</protein>
<dbReference type="Pfam" id="PF00701">
    <property type="entry name" value="DHDPS"/>
    <property type="match status" value="1"/>
</dbReference>
<evidence type="ECO:0000256" key="2">
    <source>
        <dbReference type="ARBA" id="ARBA00023239"/>
    </source>
</evidence>
<evidence type="ECO:0000313" key="5">
    <source>
        <dbReference type="Proteomes" id="UP001139516"/>
    </source>
</evidence>
<dbReference type="PANTHER" id="PTHR12128:SF66">
    <property type="entry name" value="4-HYDROXY-2-OXOGLUTARATE ALDOLASE, MITOCHONDRIAL"/>
    <property type="match status" value="1"/>
</dbReference>
<keyword evidence="5" id="KW-1185">Reference proteome</keyword>
<dbReference type="AlphaFoldDB" id="A0A9X1YBG6"/>
<evidence type="ECO:0000313" key="4">
    <source>
        <dbReference type="EMBL" id="MCK8787053.1"/>
    </source>
</evidence>
<comment type="caution">
    <text evidence="4">The sequence shown here is derived from an EMBL/GenBank/DDBJ whole genome shotgun (WGS) entry which is preliminary data.</text>
</comment>
<dbReference type="SUPFAM" id="SSF51569">
    <property type="entry name" value="Aldolase"/>
    <property type="match status" value="1"/>
</dbReference>
<evidence type="ECO:0000256" key="1">
    <source>
        <dbReference type="ARBA" id="ARBA00007592"/>
    </source>
</evidence>
<dbReference type="GO" id="GO:0008840">
    <property type="term" value="F:4-hydroxy-tetrahydrodipicolinate synthase activity"/>
    <property type="evidence" value="ECO:0007669"/>
    <property type="project" value="TreeGrafter"/>
</dbReference>
<reference evidence="4" key="1">
    <citation type="submission" date="2022-04" db="EMBL/GenBank/DDBJ databases">
        <title>Roseomonas acroporae sp. nov., isolated from coral Acropora digitifera.</title>
        <authorList>
            <person name="Sun H."/>
        </authorList>
    </citation>
    <scope>NUCLEOTIDE SEQUENCE</scope>
    <source>
        <strain evidence="4">NAR14</strain>
    </source>
</reference>
<keyword evidence="2 3" id="KW-0456">Lyase</keyword>
<organism evidence="4 5">
    <name type="scientific">Roseomonas acroporae</name>
    <dbReference type="NCBI Taxonomy" id="2937791"/>
    <lineage>
        <taxon>Bacteria</taxon>
        <taxon>Pseudomonadati</taxon>
        <taxon>Pseudomonadota</taxon>
        <taxon>Alphaproteobacteria</taxon>
        <taxon>Acetobacterales</taxon>
        <taxon>Roseomonadaceae</taxon>
        <taxon>Roseomonas</taxon>
    </lineage>
</organism>
<dbReference type="RefSeq" id="WP_248669108.1">
    <property type="nucleotide sequence ID" value="NZ_JALPRX010000104.1"/>
</dbReference>
<sequence length="330" mass="36444">MTAAYGRNEAKAHARAHLRGIWCAALTPFQPGTLALDEAGFERNLHHWFGALGIDGVFVAGKQGEFFSMSVAERKRTFEIAQNAARACGRRTIMSCSDQNLDTVLELARHAEAIGADYIVVHAPVLHFVHGPDEILWQYYKYISERVNIGIAMWSHPDSGYLMSPELCARIAQLPNVVAIKYSVPRPMYAELTRLAGDSLIVSTASEEEWLDNILELGWQVYLCSSPPYLMQTAVDRRMREYTDLAFAGQADAARAVWESLQPVRRALKAVKPHDKPTAHGKYWQDLLGQVGGPVRFPMLALSEAEKAAMREALAGCGLRLPAGHAAAAE</sequence>
<dbReference type="PIRSF" id="PIRSF001365">
    <property type="entry name" value="DHDPS"/>
    <property type="match status" value="1"/>
</dbReference>
<dbReference type="Proteomes" id="UP001139516">
    <property type="component" value="Unassembled WGS sequence"/>
</dbReference>
<dbReference type="CDD" id="cd00408">
    <property type="entry name" value="DHDPS-like"/>
    <property type="match status" value="1"/>
</dbReference>
<dbReference type="PANTHER" id="PTHR12128">
    <property type="entry name" value="DIHYDRODIPICOLINATE SYNTHASE"/>
    <property type="match status" value="1"/>
</dbReference>
<dbReference type="SMART" id="SM01130">
    <property type="entry name" value="DHDPS"/>
    <property type="match status" value="1"/>
</dbReference>
<evidence type="ECO:0000256" key="3">
    <source>
        <dbReference type="PIRNR" id="PIRNR001365"/>
    </source>
</evidence>